<keyword evidence="6" id="KW-0282">Flagellum</keyword>
<feature type="domain" description="Flagellin N-terminal" evidence="4">
    <location>
        <begin position="2"/>
        <end position="134"/>
    </location>
</feature>
<comment type="subcellular location">
    <subcellularLocation>
        <location evidence="1">Bacterial flagellum</location>
    </subcellularLocation>
</comment>
<accession>A0A4R5KDS4</accession>
<feature type="domain" description="Flagellin C-terminal" evidence="5">
    <location>
        <begin position="207"/>
        <end position="282"/>
    </location>
</feature>
<dbReference type="InterPro" id="IPR046358">
    <property type="entry name" value="Flagellin_C"/>
</dbReference>
<dbReference type="GO" id="GO:0009424">
    <property type="term" value="C:bacterial-type flagellum hook"/>
    <property type="evidence" value="ECO:0007669"/>
    <property type="project" value="InterPro"/>
</dbReference>
<keyword evidence="6" id="KW-0969">Cilium</keyword>
<dbReference type="Gene3D" id="1.20.1330.10">
    <property type="entry name" value="f41 fragment of flagellin, N-terminal domain"/>
    <property type="match status" value="1"/>
</dbReference>
<dbReference type="PRINTS" id="PR00207">
    <property type="entry name" value="FLAGELLIN"/>
</dbReference>
<dbReference type="OrthoDB" id="9758307at2"/>
<proteinExistence type="inferred from homology"/>
<keyword evidence="6" id="KW-0966">Cell projection</keyword>
<dbReference type="GO" id="GO:0005198">
    <property type="term" value="F:structural molecule activity"/>
    <property type="evidence" value="ECO:0007669"/>
    <property type="project" value="InterPro"/>
</dbReference>
<dbReference type="AlphaFoldDB" id="A0A4R5KDS4"/>
<evidence type="ECO:0000259" key="5">
    <source>
        <dbReference type="Pfam" id="PF00700"/>
    </source>
</evidence>
<dbReference type="InterPro" id="IPR013384">
    <property type="entry name" value="Flagell_FlgL"/>
</dbReference>
<organism evidence="6 7">
    <name type="scientific">Paenibacillus piri</name>
    <dbReference type="NCBI Taxonomy" id="2547395"/>
    <lineage>
        <taxon>Bacteria</taxon>
        <taxon>Bacillati</taxon>
        <taxon>Bacillota</taxon>
        <taxon>Bacilli</taxon>
        <taxon>Bacillales</taxon>
        <taxon>Paenibacillaceae</taxon>
        <taxon>Paenibacillus</taxon>
    </lineage>
</organism>
<evidence type="ECO:0000313" key="7">
    <source>
        <dbReference type="Proteomes" id="UP000295636"/>
    </source>
</evidence>
<keyword evidence="7" id="KW-1185">Reference proteome</keyword>
<dbReference type="PANTHER" id="PTHR42792:SF1">
    <property type="entry name" value="FLAGELLAR HOOK-ASSOCIATED PROTEIN 3"/>
    <property type="match status" value="1"/>
</dbReference>
<protein>
    <submittedName>
        <fullName evidence="6">Flagellar hook-associated protein FlgL</fullName>
    </submittedName>
</protein>
<gene>
    <name evidence="6" type="primary">flgL</name>
    <name evidence="6" type="ORF">E1757_26620</name>
</gene>
<dbReference type="EMBL" id="SMRT01000016">
    <property type="protein sequence ID" value="TDF93509.1"/>
    <property type="molecule type" value="Genomic_DNA"/>
</dbReference>
<dbReference type="SUPFAM" id="SSF64518">
    <property type="entry name" value="Phase 1 flagellin"/>
    <property type="match status" value="1"/>
</dbReference>
<keyword evidence="3" id="KW-0975">Bacterial flagellum</keyword>
<evidence type="ECO:0000256" key="3">
    <source>
        <dbReference type="ARBA" id="ARBA00023143"/>
    </source>
</evidence>
<comment type="similarity">
    <text evidence="2">Belongs to the bacterial flagellin family.</text>
</comment>
<dbReference type="NCBIfam" id="TIGR02550">
    <property type="entry name" value="flagell_flgL"/>
    <property type="match status" value="1"/>
</dbReference>
<name>A0A4R5KDS4_9BACL</name>
<dbReference type="PANTHER" id="PTHR42792">
    <property type="entry name" value="FLAGELLIN"/>
    <property type="match status" value="1"/>
</dbReference>
<comment type="caution">
    <text evidence="6">The sequence shown here is derived from an EMBL/GenBank/DDBJ whole genome shotgun (WGS) entry which is preliminary data.</text>
</comment>
<evidence type="ECO:0000259" key="4">
    <source>
        <dbReference type="Pfam" id="PF00669"/>
    </source>
</evidence>
<evidence type="ECO:0000256" key="1">
    <source>
        <dbReference type="ARBA" id="ARBA00004365"/>
    </source>
</evidence>
<reference evidence="6 7" key="1">
    <citation type="submission" date="2019-03" db="EMBL/GenBank/DDBJ databases">
        <title>This is whole genome sequence of Paenibacillus sp MS74 strain.</title>
        <authorList>
            <person name="Trinh H.N."/>
        </authorList>
    </citation>
    <scope>NUCLEOTIDE SEQUENCE [LARGE SCALE GENOMIC DNA]</scope>
    <source>
        <strain evidence="6 7">MS74</strain>
    </source>
</reference>
<dbReference type="GO" id="GO:0071973">
    <property type="term" value="P:bacterial-type flagellum-dependent cell motility"/>
    <property type="evidence" value="ECO:0007669"/>
    <property type="project" value="InterPro"/>
</dbReference>
<dbReference type="InterPro" id="IPR001492">
    <property type="entry name" value="Flagellin"/>
</dbReference>
<sequence>MLNIQLLRNLNNNLTRMDNLQNQLATGKRINKPSDDPVGISFSLRYRSELALNDQHQRNVDGAISFLDYTDTMLDQAGSVIQRARELAVAGATGTNSEESMNAIKIEINQLNEQLLGIANSRFNGKYVFNGQKTDLKPFEDVSSAGITETDTKDIEFEIGVGVRLPINKTASEVFGAPGGEDNIFNILNELSNSLQNQDTKGVGNAIELIDSRMNKLLAARSDVGAKTNRIQLAEDRLKDIDINLQSLQSKTEDADMSQVITNLKMDENVYQASLSAGAQLIRPSLADFLR</sequence>
<evidence type="ECO:0000313" key="6">
    <source>
        <dbReference type="EMBL" id="TDF93509.1"/>
    </source>
</evidence>
<dbReference type="Proteomes" id="UP000295636">
    <property type="component" value="Unassembled WGS sequence"/>
</dbReference>
<dbReference type="Pfam" id="PF00669">
    <property type="entry name" value="Flagellin_N"/>
    <property type="match status" value="1"/>
</dbReference>
<dbReference type="InterPro" id="IPR001029">
    <property type="entry name" value="Flagellin_N"/>
</dbReference>
<evidence type="ECO:0000256" key="2">
    <source>
        <dbReference type="ARBA" id="ARBA00005709"/>
    </source>
</evidence>
<dbReference type="Pfam" id="PF00700">
    <property type="entry name" value="Flagellin_C"/>
    <property type="match status" value="1"/>
</dbReference>